<accession>A0A1R1XN41</accession>
<comment type="caution">
    <text evidence="1">The sequence shown here is derived from an EMBL/GenBank/DDBJ whole genome shotgun (WGS) entry which is preliminary data.</text>
</comment>
<dbReference type="Proteomes" id="UP000187283">
    <property type="component" value="Unassembled WGS sequence"/>
</dbReference>
<dbReference type="PANTHER" id="PTHR34129:SF1">
    <property type="entry name" value="DUF952 DOMAIN-CONTAINING PROTEIN"/>
    <property type="match status" value="1"/>
</dbReference>
<dbReference type="InterPro" id="IPR009297">
    <property type="entry name" value="DUF952"/>
</dbReference>
<dbReference type="SUPFAM" id="SSF56399">
    <property type="entry name" value="ADP-ribosylation"/>
    <property type="match status" value="1"/>
</dbReference>
<dbReference type="Pfam" id="PF06108">
    <property type="entry name" value="DUF952"/>
    <property type="match status" value="1"/>
</dbReference>
<dbReference type="PANTHER" id="PTHR34129">
    <property type="entry name" value="BLR1139 PROTEIN"/>
    <property type="match status" value="1"/>
</dbReference>
<evidence type="ECO:0000313" key="2">
    <source>
        <dbReference type="Proteomes" id="UP000187283"/>
    </source>
</evidence>
<evidence type="ECO:0008006" key="3">
    <source>
        <dbReference type="Google" id="ProtNLM"/>
    </source>
</evidence>
<reference evidence="1 2" key="1">
    <citation type="submission" date="2017-01" db="EMBL/GenBank/DDBJ databases">
        <authorList>
            <person name="Mah S.A."/>
            <person name="Swanson W.J."/>
            <person name="Moy G.W."/>
            <person name="Vacquier V.D."/>
        </authorList>
    </citation>
    <scope>NUCLEOTIDE SEQUENCE [LARGE SCALE GENOMIC DNA]</scope>
    <source>
        <strain evidence="1 2">GSMNP</strain>
    </source>
</reference>
<organism evidence="1 2">
    <name type="scientific">Smittium culicis</name>
    <dbReference type="NCBI Taxonomy" id="133412"/>
    <lineage>
        <taxon>Eukaryota</taxon>
        <taxon>Fungi</taxon>
        <taxon>Fungi incertae sedis</taxon>
        <taxon>Zoopagomycota</taxon>
        <taxon>Kickxellomycotina</taxon>
        <taxon>Harpellomycetes</taxon>
        <taxon>Harpellales</taxon>
        <taxon>Legeriomycetaceae</taxon>
        <taxon>Smittium</taxon>
    </lineage>
</organism>
<dbReference type="Gene3D" id="3.20.170.20">
    <property type="entry name" value="Protein of unknown function DUF952"/>
    <property type="match status" value="1"/>
</dbReference>
<sequence length="120" mass="13856">MQAETIVYKIVDSKVPVDLSIPIQPLSSLDQADGFIHLSTKQQLHGTLKRFFQNYSQVTLLKIDLNLLEDPKLLKWESPKDHSENDENKFPHIYGPLRSSYVVDHFVVYKSTDADNTWLL</sequence>
<gene>
    <name evidence="1" type="ORF">AYI70_g6859</name>
</gene>
<evidence type="ECO:0000313" key="1">
    <source>
        <dbReference type="EMBL" id="OMJ16038.1"/>
    </source>
</evidence>
<protein>
    <recommendedName>
        <fullName evidence="3">DUF952 domain-containing protein</fullName>
    </recommendedName>
</protein>
<proteinExistence type="predicted"/>
<keyword evidence="2" id="KW-1185">Reference proteome</keyword>
<dbReference type="AlphaFoldDB" id="A0A1R1XN41"/>
<dbReference type="EMBL" id="LSSN01002473">
    <property type="protein sequence ID" value="OMJ16038.1"/>
    <property type="molecule type" value="Genomic_DNA"/>
</dbReference>
<name>A0A1R1XN41_9FUNG</name>
<dbReference type="OrthoDB" id="3335358at2759"/>
<dbReference type="STRING" id="133412.A0A1R1XN41"/>